<dbReference type="EMBL" id="JAIXMP010000035">
    <property type="protein sequence ID" value="KAI9249466.1"/>
    <property type="molecule type" value="Genomic_DNA"/>
</dbReference>
<dbReference type="Proteomes" id="UP001209540">
    <property type="component" value="Unassembled WGS sequence"/>
</dbReference>
<dbReference type="AlphaFoldDB" id="A0AAD5JQA5"/>
<reference evidence="1" key="1">
    <citation type="journal article" date="2022" name="IScience">
        <title>Evolution of zygomycete secretomes and the origins of terrestrial fungal ecologies.</title>
        <authorList>
            <person name="Chang Y."/>
            <person name="Wang Y."/>
            <person name="Mondo S."/>
            <person name="Ahrendt S."/>
            <person name="Andreopoulos W."/>
            <person name="Barry K."/>
            <person name="Beard J."/>
            <person name="Benny G.L."/>
            <person name="Blankenship S."/>
            <person name="Bonito G."/>
            <person name="Cuomo C."/>
            <person name="Desiro A."/>
            <person name="Gervers K.A."/>
            <person name="Hundley H."/>
            <person name="Kuo A."/>
            <person name="LaButti K."/>
            <person name="Lang B.F."/>
            <person name="Lipzen A."/>
            <person name="O'Donnell K."/>
            <person name="Pangilinan J."/>
            <person name="Reynolds N."/>
            <person name="Sandor L."/>
            <person name="Smith M.E."/>
            <person name="Tsang A."/>
            <person name="Grigoriev I.V."/>
            <person name="Stajich J.E."/>
            <person name="Spatafora J.W."/>
        </authorList>
    </citation>
    <scope>NUCLEOTIDE SEQUENCE</scope>
    <source>
        <strain evidence="1">RSA 2281</strain>
    </source>
</reference>
<evidence type="ECO:0000313" key="2">
    <source>
        <dbReference type="Proteomes" id="UP001209540"/>
    </source>
</evidence>
<organism evidence="1 2">
    <name type="scientific">Phascolomyces articulosus</name>
    <dbReference type="NCBI Taxonomy" id="60185"/>
    <lineage>
        <taxon>Eukaryota</taxon>
        <taxon>Fungi</taxon>
        <taxon>Fungi incertae sedis</taxon>
        <taxon>Mucoromycota</taxon>
        <taxon>Mucoromycotina</taxon>
        <taxon>Mucoromycetes</taxon>
        <taxon>Mucorales</taxon>
        <taxon>Lichtheimiaceae</taxon>
        <taxon>Phascolomyces</taxon>
    </lineage>
</organism>
<gene>
    <name evidence="1" type="ORF">BDA99DRAFT_219431</name>
</gene>
<evidence type="ECO:0000313" key="1">
    <source>
        <dbReference type="EMBL" id="KAI9249466.1"/>
    </source>
</evidence>
<name>A0AAD5JQA5_9FUNG</name>
<comment type="caution">
    <text evidence="1">The sequence shown here is derived from an EMBL/GenBank/DDBJ whole genome shotgun (WGS) entry which is preliminary data.</text>
</comment>
<proteinExistence type="predicted"/>
<reference evidence="1" key="2">
    <citation type="submission" date="2023-02" db="EMBL/GenBank/DDBJ databases">
        <authorList>
            <consortium name="DOE Joint Genome Institute"/>
            <person name="Mondo S.J."/>
            <person name="Chang Y."/>
            <person name="Wang Y."/>
            <person name="Ahrendt S."/>
            <person name="Andreopoulos W."/>
            <person name="Barry K."/>
            <person name="Beard J."/>
            <person name="Benny G.L."/>
            <person name="Blankenship S."/>
            <person name="Bonito G."/>
            <person name="Cuomo C."/>
            <person name="Desiro A."/>
            <person name="Gervers K.A."/>
            <person name="Hundley H."/>
            <person name="Kuo A."/>
            <person name="LaButti K."/>
            <person name="Lang B.F."/>
            <person name="Lipzen A."/>
            <person name="O'Donnell K."/>
            <person name="Pangilinan J."/>
            <person name="Reynolds N."/>
            <person name="Sandor L."/>
            <person name="Smith M.W."/>
            <person name="Tsang A."/>
            <person name="Grigoriev I.V."/>
            <person name="Stajich J.E."/>
            <person name="Spatafora J.W."/>
        </authorList>
    </citation>
    <scope>NUCLEOTIDE SEQUENCE</scope>
    <source>
        <strain evidence="1">RSA 2281</strain>
    </source>
</reference>
<keyword evidence="2" id="KW-1185">Reference proteome</keyword>
<sequence>MKQETCSLQDGILEGEKKIYCFSPSSHVCWFSTHTNTRNQLIIQHLNNQLVAGQPTKINKLFTILQFSWRRRRDTQSPSGSKGWKIGYSVCDDEAVKRKRLEKSIIYIYLSPLQKKNIPSKLSFPLLSSNDIKVSNIVDKRQHSNRRCQFSTTKT</sequence>
<accession>A0AAD5JQA5</accession>
<protein>
    <submittedName>
        <fullName evidence="1">Uncharacterized protein</fullName>
    </submittedName>
</protein>